<dbReference type="AlphaFoldDB" id="A0A1B2DV32"/>
<reference evidence="2" key="1">
    <citation type="submission" date="2016-08" db="EMBL/GenBank/DDBJ databases">
        <title>Complete Genome Seqeunce of Paenibacillus sp. nov. IHBB 9852 from high altitute lake of Indian trans-Himalayas.</title>
        <authorList>
            <person name="Kiran S."/>
            <person name="Swarnkar M.K."/>
            <person name="Rana A."/>
            <person name="Tewari R."/>
            <person name="Gulati A."/>
        </authorList>
    </citation>
    <scope>NUCLEOTIDE SEQUENCE [LARGE SCALE GENOMIC DNA]</scope>
    <source>
        <strain evidence="2">IHBB 9852</strain>
    </source>
</reference>
<dbReference type="SUPFAM" id="SSF49764">
    <property type="entry name" value="HSP20-like chaperones"/>
    <property type="match status" value="1"/>
</dbReference>
<proteinExistence type="predicted"/>
<protein>
    <recommendedName>
        <fullName evidence="1">CS domain-containing protein</fullName>
    </recommendedName>
</protein>
<dbReference type="PROSITE" id="PS51203">
    <property type="entry name" value="CS"/>
    <property type="match status" value="1"/>
</dbReference>
<evidence type="ECO:0000259" key="1">
    <source>
        <dbReference type="PROSITE" id="PS51203"/>
    </source>
</evidence>
<feature type="domain" description="CS" evidence="1">
    <location>
        <begin position="62"/>
        <end position="149"/>
    </location>
</feature>
<dbReference type="InterPro" id="IPR007052">
    <property type="entry name" value="CS_dom"/>
</dbReference>
<dbReference type="KEGG" id="pib:BBD41_02670"/>
<gene>
    <name evidence="2" type="ORF">BBD41_02670</name>
</gene>
<sequence>MSSKNRLPEWLTQDSFFSSNPFPFKDLNNLNEDVQLDPAFIEDYVRNTIKQAMSGNDILPSPSELRYETFDTHKFLVVKCHVPKRIHPENLWVQVNRTHIKINGLPKEHVQIIQLPAPVQPSQSIATYKQSSLQIKMPKMSSGRYHDVHIRFL</sequence>
<dbReference type="CDD" id="cd00298">
    <property type="entry name" value="ACD_sHsps_p23-like"/>
    <property type="match status" value="1"/>
</dbReference>
<dbReference type="EMBL" id="CP016809">
    <property type="protein sequence ID" value="ANY71569.1"/>
    <property type="molecule type" value="Genomic_DNA"/>
</dbReference>
<dbReference type="RefSeq" id="WP_099476621.1">
    <property type="nucleotide sequence ID" value="NZ_CP016809.1"/>
</dbReference>
<organism evidence="2">
    <name type="scientific">Paenibacillus ihbetae</name>
    <dbReference type="NCBI Taxonomy" id="1870820"/>
    <lineage>
        <taxon>Bacteria</taxon>
        <taxon>Bacillati</taxon>
        <taxon>Bacillota</taxon>
        <taxon>Bacilli</taxon>
        <taxon>Bacillales</taxon>
        <taxon>Paenibacillaceae</taxon>
        <taxon>Paenibacillus</taxon>
    </lineage>
</organism>
<dbReference type="InterPro" id="IPR008978">
    <property type="entry name" value="HSP20-like_chaperone"/>
</dbReference>
<dbReference type="Gene3D" id="2.60.40.790">
    <property type="match status" value="1"/>
</dbReference>
<evidence type="ECO:0000313" key="2">
    <source>
        <dbReference type="EMBL" id="ANY71569.1"/>
    </source>
</evidence>
<name>A0A1B2DV32_9BACL</name>
<dbReference type="Pfam" id="PF04969">
    <property type="entry name" value="CS"/>
    <property type="match status" value="1"/>
</dbReference>
<accession>A0A1B2DV32</accession>